<sequence length="204" mass="22136">MRPRGLRGPENTMQQPAPFLILDDDDVFAQTLARALTRRGFAPQIAHTGGEALSLARQMPFAYVTVDLHLAASDRGLMPHGGTDSGLHWIAPLRQALPEARMLVLTGYASIATAVQAVKLGADEYLAKPANVDSILLALQVGVSEAVAEQTMENPAPLSMARLEWEHIQRVLAEHGGNISATARALNMHRRTLQRKLGKRPVAK</sequence>
<dbReference type="Gene3D" id="3.40.50.2300">
    <property type="match status" value="1"/>
</dbReference>
<evidence type="ECO:0000256" key="6">
    <source>
        <dbReference type="PROSITE-ProRule" id="PRU00169"/>
    </source>
</evidence>
<dbReference type="GO" id="GO:0000976">
    <property type="term" value="F:transcription cis-regulatory region binding"/>
    <property type="evidence" value="ECO:0007669"/>
    <property type="project" value="TreeGrafter"/>
</dbReference>
<dbReference type="Pfam" id="PF02954">
    <property type="entry name" value="HTH_8"/>
    <property type="match status" value="1"/>
</dbReference>
<keyword evidence="3" id="KW-0805">Transcription regulation</keyword>
<protein>
    <submittedName>
        <fullName evidence="8">Putative response regulator/transcriptional regulator, RegA/PrrA/ActR family (CheY-like receiver domain + Fis-type HTH domain)</fullName>
    </submittedName>
</protein>
<feature type="domain" description="Response regulatory" evidence="7">
    <location>
        <begin position="18"/>
        <end position="143"/>
    </location>
</feature>
<reference evidence="8" key="2">
    <citation type="submission" date="2011-04" db="EMBL/GenBank/DDBJ databases">
        <authorList>
            <person name="Genoscope - CEA"/>
        </authorList>
    </citation>
    <scope>NUCLEOTIDE SEQUENCE</scope>
    <source>
        <strain evidence="8">R229</strain>
    </source>
</reference>
<evidence type="ECO:0000256" key="5">
    <source>
        <dbReference type="ARBA" id="ARBA00023163"/>
    </source>
</evidence>
<evidence type="ECO:0000259" key="7">
    <source>
        <dbReference type="PROSITE" id="PS50110"/>
    </source>
</evidence>
<gene>
    <name evidence="8" type="ORF">BDB_110264</name>
</gene>
<dbReference type="PROSITE" id="PS50110">
    <property type="entry name" value="RESPONSE_REGULATORY"/>
    <property type="match status" value="1"/>
</dbReference>
<keyword evidence="4" id="KW-0238">DNA-binding</keyword>
<reference evidence="8" key="1">
    <citation type="journal article" date="2011" name="PLoS ONE">
        <title>Ralstonia syzygii, the Blood Disease Bacterium and some Asian R. solanacearum strains form a single genomic species despite divergent lifestyles.</title>
        <authorList>
            <person name="Remenant B."/>
            <person name="de Cambiaire J.C."/>
            <person name="Cellier G."/>
            <person name="Jacobs J.M."/>
            <person name="Mangenot S."/>
            <person name="Barbe V."/>
            <person name="Lajus A."/>
            <person name="Vallenet D."/>
            <person name="Medigue C."/>
            <person name="Fegan M."/>
            <person name="Allen C."/>
            <person name="Prior P."/>
        </authorList>
    </citation>
    <scope>NUCLEOTIDE SEQUENCE</scope>
    <source>
        <strain evidence="8">R229</strain>
    </source>
</reference>
<dbReference type="InterPro" id="IPR001789">
    <property type="entry name" value="Sig_transdc_resp-reg_receiver"/>
</dbReference>
<dbReference type="EMBL" id="FR854067">
    <property type="protein sequence ID" value="CCA80829.1"/>
    <property type="molecule type" value="Genomic_DNA"/>
</dbReference>
<dbReference type="PANTHER" id="PTHR48111:SF1">
    <property type="entry name" value="TWO-COMPONENT RESPONSE REGULATOR ORR33"/>
    <property type="match status" value="1"/>
</dbReference>
<dbReference type="Gene3D" id="1.10.10.60">
    <property type="entry name" value="Homeodomain-like"/>
    <property type="match status" value="1"/>
</dbReference>
<dbReference type="GO" id="GO:0006355">
    <property type="term" value="P:regulation of DNA-templated transcription"/>
    <property type="evidence" value="ECO:0007669"/>
    <property type="project" value="TreeGrafter"/>
</dbReference>
<organism evidence="8">
    <name type="scientific">blood disease bacterium R229</name>
    <dbReference type="NCBI Taxonomy" id="741978"/>
    <lineage>
        <taxon>Bacteria</taxon>
        <taxon>Pseudomonadati</taxon>
        <taxon>Pseudomonadota</taxon>
        <taxon>Betaproteobacteria</taxon>
        <taxon>Burkholderiales</taxon>
        <taxon>Burkholderiaceae</taxon>
        <taxon>Ralstonia</taxon>
        <taxon>Ralstonia solanacearum species complex</taxon>
    </lineage>
</organism>
<evidence type="ECO:0000256" key="4">
    <source>
        <dbReference type="ARBA" id="ARBA00023125"/>
    </source>
</evidence>
<evidence type="ECO:0000256" key="2">
    <source>
        <dbReference type="ARBA" id="ARBA00023012"/>
    </source>
</evidence>
<evidence type="ECO:0000313" key="8">
    <source>
        <dbReference type="EMBL" id="CCA80829.1"/>
    </source>
</evidence>
<dbReference type="SMART" id="SM00448">
    <property type="entry name" value="REC"/>
    <property type="match status" value="1"/>
</dbReference>
<dbReference type="GO" id="GO:0000156">
    <property type="term" value="F:phosphorelay response regulator activity"/>
    <property type="evidence" value="ECO:0007669"/>
    <property type="project" value="TreeGrafter"/>
</dbReference>
<dbReference type="Pfam" id="PF00072">
    <property type="entry name" value="Response_reg"/>
    <property type="match status" value="1"/>
</dbReference>
<proteinExistence type="predicted"/>
<dbReference type="PANTHER" id="PTHR48111">
    <property type="entry name" value="REGULATOR OF RPOS"/>
    <property type="match status" value="1"/>
</dbReference>
<feature type="modified residue" description="4-aspartylphosphate" evidence="6">
    <location>
        <position position="67"/>
    </location>
</feature>
<dbReference type="SUPFAM" id="SSF52172">
    <property type="entry name" value="CheY-like"/>
    <property type="match status" value="1"/>
</dbReference>
<dbReference type="CDD" id="cd17563">
    <property type="entry name" value="REC_RegA-like"/>
    <property type="match status" value="1"/>
</dbReference>
<dbReference type="InterPro" id="IPR039420">
    <property type="entry name" value="WalR-like"/>
</dbReference>
<accession>G2ZP50</accession>
<dbReference type="FunFam" id="1.10.10.60:FF:000036">
    <property type="entry name" value="Two-component system response regulator"/>
    <property type="match status" value="1"/>
</dbReference>
<keyword evidence="1 6" id="KW-0597">Phosphoprotein</keyword>
<dbReference type="InterPro" id="IPR002197">
    <property type="entry name" value="HTH_Fis"/>
</dbReference>
<dbReference type="GO" id="GO:0005829">
    <property type="term" value="C:cytosol"/>
    <property type="evidence" value="ECO:0007669"/>
    <property type="project" value="TreeGrafter"/>
</dbReference>
<dbReference type="PRINTS" id="PR01590">
    <property type="entry name" value="HTHFIS"/>
</dbReference>
<name>G2ZP50_9RALS</name>
<dbReference type="InterPro" id="IPR011006">
    <property type="entry name" value="CheY-like_superfamily"/>
</dbReference>
<dbReference type="AlphaFoldDB" id="G2ZP50"/>
<evidence type="ECO:0000256" key="3">
    <source>
        <dbReference type="ARBA" id="ARBA00023015"/>
    </source>
</evidence>
<evidence type="ECO:0000256" key="1">
    <source>
        <dbReference type="ARBA" id="ARBA00022553"/>
    </source>
</evidence>
<keyword evidence="5" id="KW-0804">Transcription</keyword>
<keyword evidence="2" id="KW-0902">Two-component regulatory system</keyword>
<dbReference type="GO" id="GO:0032993">
    <property type="term" value="C:protein-DNA complex"/>
    <property type="evidence" value="ECO:0007669"/>
    <property type="project" value="TreeGrafter"/>
</dbReference>